<dbReference type="InterPro" id="IPR011990">
    <property type="entry name" value="TPR-like_helical_dom_sf"/>
</dbReference>
<evidence type="ECO:0000256" key="1">
    <source>
        <dbReference type="ARBA" id="ARBA00022737"/>
    </source>
</evidence>
<dbReference type="PROSITE" id="PS51257">
    <property type="entry name" value="PROKAR_LIPOPROTEIN"/>
    <property type="match status" value="1"/>
</dbReference>
<dbReference type="OrthoDB" id="440128at2759"/>
<accession>A0A3N4JM47</accession>
<dbReference type="GO" id="GO:0046540">
    <property type="term" value="C:U4/U6 x U5 tri-snRNP complex"/>
    <property type="evidence" value="ECO:0007669"/>
    <property type="project" value="TreeGrafter"/>
</dbReference>
<proteinExistence type="predicted"/>
<evidence type="ECO:0000313" key="2">
    <source>
        <dbReference type="EMBL" id="RPA99246.1"/>
    </source>
</evidence>
<keyword evidence="1" id="KW-0677">Repeat</keyword>
<dbReference type="EMBL" id="ML120389">
    <property type="protein sequence ID" value="RPA99246.1"/>
    <property type="molecule type" value="Genomic_DNA"/>
</dbReference>
<dbReference type="STRING" id="1336337.A0A3N4JM47"/>
<gene>
    <name evidence="2" type="ORF">L873DRAFT_1908124</name>
</gene>
<dbReference type="Gene3D" id="1.25.40.10">
    <property type="entry name" value="Tetratricopeptide repeat domain"/>
    <property type="match status" value="1"/>
</dbReference>
<dbReference type="SUPFAM" id="SSF48452">
    <property type="entry name" value="TPR-like"/>
    <property type="match status" value="2"/>
</dbReference>
<dbReference type="InterPro" id="IPR045075">
    <property type="entry name" value="Syf1-like"/>
</dbReference>
<organism evidence="2 3">
    <name type="scientific">Choiromyces venosus 120613-1</name>
    <dbReference type="NCBI Taxonomy" id="1336337"/>
    <lineage>
        <taxon>Eukaryota</taxon>
        <taxon>Fungi</taxon>
        <taxon>Dikarya</taxon>
        <taxon>Ascomycota</taxon>
        <taxon>Pezizomycotina</taxon>
        <taxon>Pezizomycetes</taxon>
        <taxon>Pezizales</taxon>
        <taxon>Tuberaceae</taxon>
        <taxon>Choiromyces</taxon>
    </lineage>
</organism>
<reference evidence="2 3" key="1">
    <citation type="journal article" date="2018" name="Nat. Ecol. Evol.">
        <title>Pezizomycetes genomes reveal the molecular basis of ectomycorrhizal truffle lifestyle.</title>
        <authorList>
            <person name="Murat C."/>
            <person name="Payen T."/>
            <person name="Noel B."/>
            <person name="Kuo A."/>
            <person name="Morin E."/>
            <person name="Chen J."/>
            <person name="Kohler A."/>
            <person name="Krizsan K."/>
            <person name="Balestrini R."/>
            <person name="Da Silva C."/>
            <person name="Montanini B."/>
            <person name="Hainaut M."/>
            <person name="Levati E."/>
            <person name="Barry K.W."/>
            <person name="Belfiori B."/>
            <person name="Cichocki N."/>
            <person name="Clum A."/>
            <person name="Dockter R.B."/>
            <person name="Fauchery L."/>
            <person name="Guy J."/>
            <person name="Iotti M."/>
            <person name="Le Tacon F."/>
            <person name="Lindquist E.A."/>
            <person name="Lipzen A."/>
            <person name="Malagnac F."/>
            <person name="Mello A."/>
            <person name="Molinier V."/>
            <person name="Miyauchi S."/>
            <person name="Poulain J."/>
            <person name="Riccioni C."/>
            <person name="Rubini A."/>
            <person name="Sitrit Y."/>
            <person name="Splivallo R."/>
            <person name="Traeger S."/>
            <person name="Wang M."/>
            <person name="Zifcakova L."/>
            <person name="Wipf D."/>
            <person name="Zambonelli A."/>
            <person name="Paolocci F."/>
            <person name="Nowrousian M."/>
            <person name="Ottonello S."/>
            <person name="Baldrian P."/>
            <person name="Spatafora J.W."/>
            <person name="Henrissat B."/>
            <person name="Nagy L.G."/>
            <person name="Aury J.M."/>
            <person name="Wincker P."/>
            <person name="Grigoriev I.V."/>
            <person name="Bonfante P."/>
            <person name="Martin F.M."/>
        </authorList>
    </citation>
    <scope>NUCLEOTIDE SEQUENCE [LARGE SCALE GENOMIC DNA]</scope>
    <source>
        <strain evidence="2 3">120613-1</strain>
    </source>
</reference>
<dbReference type="PANTHER" id="PTHR11246:SF1">
    <property type="entry name" value="PRE-MRNA-PROCESSING FACTOR 6"/>
    <property type="match status" value="1"/>
</dbReference>
<evidence type="ECO:0008006" key="4">
    <source>
        <dbReference type="Google" id="ProtNLM"/>
    </source>
</evidence>
<dbReference type="Proteomes" id="UP000276215">
    <property type="component" value="Unassembled WGS sequence"/>
</dbReference>
<keyword evidence="3" id="KW-1185">Reference proteome</keyword>
<dbReference type="GO" id="GO:0000244">
    <property type="term" value="P:spliceosomal tri-snRNP complex assembly"/>
    <property type="evidence" value="ECO:0007669"/>
    <property type="project" value="TreeGrafter"/>
</dbReference>
<dbReference type="PANTHER" id="PTHR11246">
    <property type="entry name" value="PRE-MRNA SPLICING FACTOR"/>
    <property type="match status" value="1"/>
</dbReference>
<dbReference type="GO" id="GO:0071013">
    <property type="term" value="C:catalytic step 2 spliceosome"/>
    <property type="evidence" value="ECO:0007669"/>
    <property type="project" value="TreeGrafter"/>
</dbReference>
<name>A0A3N4JM47_9PEZI</name>
<evidence type="ECO:0000313" key="3">
    <source>
        <dbReference type="Proteomes" id="UP000276215"/>
    </source>
</evidence>
<protein>
    <recommendedName>
        <fullName evidence="4">PRP1 splicing factor N-terminal domain-containing protein</fullName>
    </recommendedName>
</protein>
<sequence length="585" mass="65035">MMKHNFLSQPASANLVAGLGCAIKAALTRSVEALGQAPPTAYADRIYQSVDEKMEKREAHKKAEREEYEHKNPEIQHHGDLMGRNKRKFYLTADWVLVNASGSHFETSIQDKGTSTVCASTEDGTRTNFGDIGKAKAKVLAVRLDRSGRDPVTDDRNIYLKSYLTSHNHRTAQTEQGVHGIEHVRELLPSVIKKNPKHGLDGIAATPLEEVASKMVEAQSLIARGCKHCPKNEDIWLEAMHLNKPAKAEIIVADAVKAMGLGTELWVKKRKEVIKLAEDPANAKILLASAIQLVPLSIKLWLTQACLETFKNTQLLSKACKVIPTSPEIWIIAARLQEQQGNANKINIMKPGIQVLAWVEAMSSHENRMKDVERCEGEGKVKACQAFIWETLGWQLEDGKKIWIDDAELDMSRVKVSGVPPCTWKNHGMKEALYNILGKALEASPQSHALWMMLAKEKWQAGNINGARIICGKALKERTRSTLPAQNSLLLPDARREAGTDRVLLKPVVNHGLELYLRGGNNWMMKGQIYMKLRAVFPSLPLGTCSKSPHPHVLKLTNLCTHIGTWFRATGTYAPSQSQLYCSVL</sequence>
<dbReference type="AlphaFoldDB" id="A0A3N4JM47"/>